<dbReference type="SUPFAM" id="SSF47473">
    <property type="entry name" value="EF-hand"/>
    <property type="match status" value="1"/>
</dbReference>
<keyword evidence="1" id="KW-0479">Metal-binding</keyword>
<comment type="caution">
    <text evidence="5">The sequence shown here is derived from an EMBL/GenBank/DDBJ whole genome shotgun (WGS) entry which is preliminary data.</text>
</comment>
<dbReference type="PRINTS" id="PR00450">
    <property type="entry name" value="RECOVERIN"/>
</dbReference>
<organism evidence="5 6">
    <name type="scientific">Tigriopus californicus</name>
    <name type="common">Marine copepod</name>
    <dbReference type="NCBI Taxonomy" id="6832"/>
    <lineage>
        <taxon>Eukaryota</taxon>
        <taxon>Metazoa</taxon>
        <taxon>Ecdysozoa</taxon>
        <taxon>Arthropoda</taxon>
        <taxon>Crustacea</taxon>
        <taxon>Multicrustacea</taxon>
        <taxon>Hexanauplia</taxon>
        <taxon>Copepoda</taxon>
        <taxon>Harpacticoida</taxon>
        <taxon>Harpacticidae</taxon>
        <taxon>Tigriopus</taxon>
    </lineage>
</organism>
<gene>
    <name evidence="5" type="ORF">TCAL_03573</name>
</gene>
<dbReference type="STRING" id="6832.A0A553NF23"/>
<feature type="domain" description="EF-hand" evidence="4">
    <location>
        <begin position="52"/>
        <end position="87"/>
    </location>
</feature>
<evidence type="ECO:0000256" key="3">
    <source>
        <dbReference type="ARBA" id="ARBA00022837"/>
    </source>
</evidence>
<dbReference type="CDD" id="cd00051">
    <property type="entry name" value="EFh"/>
    <property type="match status" value="1"/>
</dbReference>
<dbReference type="Pfam" id="PF00036">
    <property type="entry name" value="EF-hand_1"/>
    <property type="match status" value="1"/>
</dbReference>
<dbReference type="InterPro" id="IPR018247">
    <property type="entry name" value="EF_Hand_1_Ca_BS"/>
</dbReference>
<dbReference type="EMBL" id="VCGU01000458">
    <property type="protein sequence ID" value="TRY64030.1"/>
    <property type="molecule type" value="Genomic_DNA"/>
</dbReference>
<accession>A0A553NF23</accession>
<evidence type="ECO:0000313" key="6">
    <source>
        <dbReference type="Proteomes" id="UP000318571"/>
    </source>
</evidence>
<keyword evidence="6" id="KW-1185">Reference proteome</keyword>
<reference evidence="5 6" key="1">
    <citation type="journal article" date="2018" name="Nat. Ecol. Evol.">
        <title>Genomic signatures of mitonuclear coevolution across populations of Tigriopus californicus.</title>
        <authorList>
            <person name="Barreto F.S."/>
            <person name="Watson E.T."/>
            <person name="Lima T.G."/>
            <person name="Willett C.S."/>
            <person name="Edmands S."/>
            <person name="Li W."/>
            <person name="Burton R.S."/>
        </authorList>
    </citation>
    <scope>NUCLEOTIDE SEQUENCE [LARGE SCALE GENOMIC DNA]</scope>
    <source>
        <strain evidence="5 6">San Diego</strain>
    </source>
</reference>
<dbReference type="PROSITE" id="PS50222">
    <property type="entry name" value="EF_HAND_2"/>
    <property type="match status" value="1"/>
</dbReference>
<dbReference type="InterPro" id="IPR002048">
    <property type="entry name" value="EF_hand_dom"/>
</dbReference>
<dbReference type="AlphaFoldDB" id="A0A553NF23"/>
<sequence length="171" mass="20196">MMNFILTITNPRHLSELTEENLKHLEKVFRENLAKDKEEFTLSEFKKIVPSKNPFFVERAFRIFDRDGNGTVSMAEFIDTMHQFAGQSSDEKLVFLFKVYDLDGERLLFIGCLCVSREQPLSLVLIEEACLWSPLLRFDFHHNWPCAKARFTTYCRPLTHVIRRIYFGTHE</sequence>
<dbReference type="InterPro" id="IPR011992">
    <property type="entry name" value="EF-hand-dom_pair"/>
</dbReference>
<dbReference type="GO" id="GO:0005509">
    <property type="term" value="F:calcium ion binding"/>
    <property type="evidence" value="ECO:0007669"/>
    <property type="project" value="InterPro"/>
</dbReference>
<protein>
    <recommendedName>
        <fullName evidence="4">EF-hand domain-containing protein</fullName>
    </recommendedName>
</protein>
<evidence type="ECO:0000313" key="5">
    <source>
        <dbReference type="EMBL" id="TRY64030.1"/>
    </source>
</evidence>
<evidence type="ECO:0000256" key="2">
    <source>
        <dbReference type="ARBA" id="ARBA00022737"/>
    </source>
</evidence>
<keyword evidence="3" id="KW-0106">Calcium</keyword>
<dbReference type="PANTHER" id="PTHR45942">
    <property type="entry name" value="PROTEIN PHOSPATASE 3 REGULATORY SUBUNIT B ALPHA ISOFORM TYPE 1"/>
    <property type="match status" value="1"/>
</dbReference>
<keyword evidence="2" id="KW-0677">Repeat</keyword>
<dbReference type="Proteomes" id="UP000318571">
    <property type="component" value="Chromosome 10"/>
</dbReference>
<dbReference type="SMART" id="SM00054">
    <property type="entry name" value="EFh"/>
    <property type="match status" value="1"/>
</dbReference>
<dbReference type="Gene3D" id="1.10.238.10">
    <property type="entry name" value="EF-hand"/>
    <property type="match status" value="1"/>
</dbReference>
<evidence type="ECO:0000259" key="4">
    <source>
        <dbReference type="PROSITE" id="PS50222"/>
    </source>
</evidence>
<evidence type="ECO:0000256" key="1">
    <source>
        <dbReference type="ARBA" id="ARBA00022723"/>
    </source>
</evidence>
<proteinExistence type="predicted"/>
<dbReference type="PROSITE" id="PS00018">
    <property type="entry name" value="EF_HAND_1"/>
    <property type="match status" value="1"/>
</dbReference>
<name>A0A553NF23_TIGCA</name>